<accession>A0A7W9KUE5</accession>
<evidence type="ECO:0000256" key="1">
    <source>
        <dbReference type="ARBA" id="ARBA00022691"/>
    </source>
</evidence>
<evidence type="ECO:0000256" key="3">
    <source>
        <dbReference type="ARBA" id="ARBA00023004"/>
    </source>
</evidence>
<organism evidence="6 7">
    <name type="scientific">Kutzneria kofuensis</name>
    <dbReference type="NCBI Taxonomy" id="103725"/>
    <lineage>
        <taxon>Bacteria</taxon>
        <taxon>Bacillati</taxon>
        <taxon>Actinomycetota</taxon>
        <taxon>Actinomycetes</taxon>
        <taxon>Pseudonocardiales</taxon>
        <taxon>Pseudonocardiaceae</taxon>
        <taxon>Kutzneria</taxon>
    </lineage>
</organism>
<keyword evidence="7" id="KW-1185">Reference proteome</keyword>
<proteinExistence type="predicted"/>
<dbReference type="InterPro" id="IPR058240">
    <property type="entry name" value="rSAM_sf"/>
</dbReference>
<evidence type="ECO:0000259" key="5">
    <source>
        <dbReference type="Pfam" id="PF04055"/>
    </source>
</evidence>
<protein>
    <submittedName>
        <fullName evidence="6">MoaA/NifB/PqqE/SkfB family radical SAM enzyme</fullName>
    </submittedName>
</protein>
<dbReference type="PANTHER" id="PTHR11228">
    <property type="entry name" value="RADICAL SAM DOMAIN PROTEIN"/>
    <property type="match status" value="1"/>
</dbReference>
<sequence length="330" mass="35938">MSTAVGPERATARRSGDGILIMSLATACGCDCVFCGLPDSRPHTVLDRSALVTALEHPPDGDRWEEVNITGGDPLVIPAARRLFPDLLARRDRYERLSVSSAGVPAGPALTGLQALDDGHPLDLYVSLDGVGEVHDRVRRRPGAFAEATRFVAEARRRENVHIALTCVINRLNVDRLDELADYAEAQRLPVSYAVVNRSDHYINSLPLYQDVSLDAEQSARAVDFLTRRSRQRLDTDLRRVLRGEPRELPCRLLHKGVLLTSDGATAICGTSQRMVLAEKLPSDGAELAPAWTAALDRRPQLLAAGAGQTCQTCTTNCFAWRTSDGPVPS</sequence>
<keyword evidence="1" id="KW-0949">S-adenosyl-L-methionine</keyword>
<dbReference type="Proteomes" id="UP000585638">
    <property type="component" value="Unassembled WGS sequence"/>
</dbReference>
<dbReference type="SUPFAM" id="SSF102114">
    <property type="entry name" value="Radical SAM enzymes"/>
    <property type="match status" value="1"/>
</dbReference>
<evidence type="ECO:0000256" key="4">
    <source>
        <dbReference type="ARBA" id="ARBA00023014"/>
    </source>
</evidence>
<keyword evidence="2" id="KW-0479">Metal-binding</keyword>
<dbReference type="GO" id="GO:0051536">
    <property type="term" value="F:iron-sulfur cluster binding"/>
    <property type="evidence" value="ECO:0007669"/>
    <property type="project" value="UniProtKB-KW"/>
</dbReference>
<keyword evidence="3" id="KW-0408">Iron</keyword>
<dbReference type="SFLD" id="SFLDS00029">
    <property type="entry name" value="Radical_SAM"/>
    <property type="match status" value="1"/>
</dbReference>
<dbReference type="SFLD" id="SFLDG01067">
    <property type="entry name" value="SPASM/twitch_domain_containing"/>
    <property type="match status" value="1"/>
</dbReference>
<evidence type="ECO:0000313" key="6">
    <source>
        <dbReference type="EMBL" id="MBB5898129.1"/>
    </source>
</evidence>
<dbReference type="PANTHER" id="PTHR11228:SF7">
    <property type="entry name" value="PQQA PEPTIDE CYCLASE"/>
    <property type="match status" value="1"/>
</dbReference>
<evidence type="ECO:0000256" key="2">
    <source>
        <dbReference type="ARBA" id="ARBA00022723"/>
    </source>
</evidence>
<dbReference type="GO" id="GO:0003824">
    <property type="term" value="F:catalytic activity"/>
    <property type="evidence" value="ECO:0007669"/>
    <property type="project" value="InterPro"/>
</dbReference>
<dbReference type="InterPro" id="IPR007197">
    <property type="entry name" value="rSAM"/>
</dbReference>
<dbReference type="Pfam" id="PF04055">
    <property type="entry name" value="Radical_SAM"/>
    <property type="match status" value="1"/>
</dbReference>
<keyword evidence="4" id="KW-0411">Iron-sulfur</keyword>
<dbReference type="InterPro" id="IPR013785">
    <property type="entry name" value="Aldolase_TIM"/>
</dbReference>
<dbReference type="GO" id="GO:0046872">
    <property type="term" value="F:metal ion binding"/>
    <property type="evidence" value="ECO:0007669"/>
    <property type="project" value="UniProtKB-KW"/>
</dbReference>
<gene>
    <name evidence="6" type="ORF">BJ998_009388</name>
</gene>
<dbReference type="Gene3D" id="3.20.20.70">
    <property type="entry name" value="Aldolase class I"/>
    <property type="match status" value="1"/>
</dbReference>
<comment type="caution">
    <text evidence="6">The sequence shown here is derived from an EMBL/GenBank/DDBJ whole genome shotgun (WGS) entry which is preliminary data.</text>
</comment>
<dbReference type="InterPro" id="IPR050377">
    <property type="entry name" value="Radical_SAM_PqqE_MftC-like"/>
</dbReference>
<dbReference type="CDD" id="cd01335">
    <property type="entry name" value="Radical_SAM"/>
    <property type="match status" value="1"/>
</dbReference>
<dbReference type="EMBL" id="JACHIR010000005">
    <property type="protein sequence ID" value="MBB5898129.1"/>
    <property type="molecule type" value="Genomic_DNA"/>
</dbReference>
<feature type="domain" description="Radical SAM core" evidence="5">
    <location>
        <begin position="24"/>
        <end position="183"/>
    </location>
</feature>
<dbReference type="RefSeq" id="WP_184870589.1">
    <property type="nucleotide sequence ID" value="NZ_JACHIR010000005.1"/>
</dbReference>
<reference evidence="6 7" key="1">
    <citation type="submission" date="2020-08" db="EMBL/GenBank/DDBJ databases">
        <title>Sequencing the genomes of 1000 actinobacteria strains.</title>
        <authorList>
            <person name="Klenk H.-P."/>
        </authorList>
    </citation>
    <scope>NUCLEOTIDE SEQUENCE [LARGE SCALE GENOMIC DNA]</scope>
    <source>
        <strain evidence="6 7">DSM 43851</strain>
    </source>
</reference>
<dbReference type="AlphaFoldDB" id="A0A7W9KUE5"/>
<evidence type="ECO:0000313" key="7">
    <source>
        <dbReference type="Proteomes" id="UP000585638"/>
    </source>
</evidence>
<name>A0A7W9KUE5_9PSEU</name>